<keyword evidence="1" id="KW-0677">Repeat</keyword>
<evidence type="ECO:0000256" key="1">
    <source>
        <dbReference type="ARBA" id="ARBA00022737"/>
    </source>
</evidence>
<dbReference type="InterPro" id="IPR011042">
    <property type="entry name" value="6-blade_b-propeller_TolB-like"/>
</dbReference>
<protein>
    <recommendedName>
        <fullName evidence="5">Teneurin NHL domain-containing protein</fullName>
    </recommendedName>
</protein>
<comment type="caution">
    <text evidence="6">The sequence shown here is derived from an EMBL/GenBank/DDBJ whole genome shotgun (WGS) entry which is preliminary data.</text>
</comment>
<dbReference type="Proteomes" id="UP001284601">
    <property type="component" value="Unassembled WGS sequence"/>
</dbReference>
<dbReference type="Gene3D" id="2.120.10.30">
    <property type="entry name" value="TolB, C-terminal domain"/>
    <property type="match status" value="3"/>
</dbReference>
<name>A0ABU4HX11_9ACTN</name>
<dbReference type="SUPFAM" id="SSF101898">
    <property type="entry name" value="NHL repeat"/>
    <property type="match status" value="1"/>
</dbReference>
<evidence type="ECO:0000259" key="5">
    <source>
        <dbReference type="Pfam" id="PF25021"/>
    </source>
</evidence>
<dbReference type="InterPro" id="IPR056822">
    <property type="entry name" value="TEN_NHL"/>
</dbReference>
<dbReference type="RefSeq" id="WP_318600230.1">
    <property type="nucleotide sequence ID" value="NZ_JAWSTH010000102.1"/>
</dbReference>
<dbReference type="PANTHER" id="PTHR46388:SF2">
    <property type="entry name" value="NHL REPEAT-CONTAINING PROTEIN 2"/>
    <property type="match status" value="1"/>
</dbReference>
<feature type="domain" description="Teneurin NHL" evidence="5">
    <location>
        <begin position="59"/>
        <end position="112"/>
    </location>
</feature>
<feature type="compositionally biased region" description="Low complexity" evidence="3">
    <location>
        <begin position="613"/>
        <end position="624"/>
    </location>
</feature>
<evidence type="ECO:0000313" key="6">
    <source>
        <dbReference type="EMBL" id="MDW5597765.1"/>
    </source>
</evidence>
<keyword evidence="4" id="KW-0732">Signal</keyword>
<feature type="repeat" description="NHL" evidence="2">
    <location>
        <begin position="123"/>
        <end position="161"/>
    </location>
</feature>
<dbReference type="Pfam" id="PF25021">
    <property type="entry name" value="TEN_NHL"/>
    <property type="match status" value="2"/>
</dbReference>
<evidence type="ECO:0000256" key="3">
    <source>
        <dbReference type="SAM" id="MobiDB-lite"/>
    </source>
</evidence>
<dbReference type="Pfam" id="PF01436">
    <property type="entry name" value="NHL"/>
    <property type="match status" value="2"/>
</dbReference>
<dbReference type="InterPro" id="IPR013783">
    <property type="entry name" value="Ig-like_fold"/>
</dbReference>
<feature type="compositionally biased region" description="Gly residues" evidence="3">
    <location>
        <begin position="582"/>
        <end position="605"/>
    </location>
</feature>
<accession>A0ABU4HX11</accession>
<gene>
    <name evidence="6" type="ORF">R7226_25660</name>
</gene>
<dbReference type="InterPro" id="IPR001258">
    <property type="entry name" value="NHL_repeat"/>
</dbReference>
<proteinExistence type="predicted"/>
<dbReference type="SUPFAM" id="SSF63829">
    <property type="entry name" value="Calcium-dependent phosphotriesterase"/>
    <property type="match status" value="1"/>
</dbReference>
<keyword evidence="7" id="KW-1185">Reference proteome</keyword>
<feature type="chain" id="PRO_5046671053" description="Teneurin NHL domain-containing protein" evidence="4">
    <location>
        <begin position="32"/>
        <end position="736"/>
    </location>
</feature>
<reference evidence="7" key="1">
    <citation type="submission" date="2023-07" db="EMBL/GenBank/DDBJ databases">
        <title>Conexibacter stalactiti sp. nov., isolated from stalactites in a lava cave and emended description of the genus Conexibacter.</title>
        <authorList>
            <person name="Lee S.D."/>
        </authorList>
    </citation>
    <scope>NUCLEOTIDE SEQUENCE [LARGE SCALE GENOMIC DNA]</scope>
    <source>
        <strain evidence="7">KCTC 39840</strain>
    </source>
</reference>
<feature type="compositionally biased region" description="Polar residues" evidence="3">
    <location>
        <begin position="560"/>
        <end position="571"/>
    </location>
</feature>
<feature type="repeat" description="NHL" evidence="2">
    <location>
        <begin position="184"/>
        <end position="220"/>
    </location>
</feature>
<evidence type="ECO:0000313" key="7">
    <source>
        <dbReference type="Proteomes" id="UP001284601"/>
    </source>
</evidence>
<dbReference type="EMBL" id="JAWSTH010000102">
    <property type="protein sequence ID" value="MDW5597765.1"/>
    <property type="molecule type" value="Genomic_DNA"/>
</dbReference>
<dbReference type="PROSITE" id="PS51125">
    <property type="entry name" value="NHL"/>
    <property type="match status" value="2"/>
</dbReference>
<dbReference type="Gene3D" id="2.60.40.10">
    <property type="entry name" value="Immunoglobulins"/>
    <property type="match status" value="2"/>
</dbReference>
<dbReference type="PANTHER" id="PTHR46388">
    <property type="entry name" value="NHL REPEAT-CONTAINING PROTEIN 2"/>
    <property type="match status" value="1"/>
</dbReference>
<feature type="domain" description="Teneurin NHL" evidence="5">
    <location>
        <begin position="176"/>
        <end position="229"/>
    </location>
</feature>
<organism evidence="6 7">
    <name type="scientific">Conexibacter stalactiti</name>
    <dbReference type="NCBI Taxonomy" id="1940611"/>
    <lineage>
        <taxon>Bacteria</taxon>
        <taxon>Bacillati</taxon>
        <taxon>Actinomycetota</taxon>
        <taxon>Thermoleophilia</taxon>
        <taxon>Solirubrobacterales</taxon>
        <taxon>Conexibacteraceae</taxon>
        <taxon>Conexibacter</taxon>
    </lineage>
</organism>
<feature type="region of interest" description="Disordered" evidence="3">
    <location>
        <begin position="560"/>
        <end position="629"/>
    </location>
</feature>
<sequence>MTISVRLRLLAAFALSACPAAIATGASSAWAAGSLLAPTDSLSALVAEGTIETIAGDGDWSSSGDGSPATAASLRDPEGVAMAADGVLYIADTASNRVRAVDRAGVMRFIAGAFTTGGFRGDGGHPAGANLEAPKDIAVGPDGSLYIADSGNGRIRKISSDGLTITTFAGGGACGDATCGDGGPATDAQLVSPTGVAVGPDGSVYVADSGGRRIRKIAAGGTITTVAGTGTACASGTCGDGGSAATAQLNTPVGVDVAPDGTVYVADQLAERVRRIAPNGTISAFAGTGVRDHTGDGGPAVDATISNPSGVHVTRDGNILISETHWGTVRRVDPAGTITTVAGNATTGWGFSGDGGPPTVAQLDEPVGMTVGRDGTIYVADRDNDRIRGFKVAGWNPNGPTPAAPALTAPAAGSLVATATPTLAATTEPGGQVTFLVDGTPVATATADGSGNAQAASRPLGEGAHALTATVSVSGSLASDPSASRTFTVDTIAPAAPTVAGGPDAQTTGTSAAFTLAGEPGATFACALDGAAFAPCSASVSFTGLALGAHTLSARQTDAAGNTSAAATRTWTVVAPPVDPPRGGGGGEETPRGGGDQTPRDGGGSPPAPPAPGGDTPRTPDGGSSPRAGKVRLVLSPTVGSRRGVAVGCRLDTGAIARCQVTIRHRGQVIGSRTVTVRGKRATATVQVTLNRRGIRLLGRARGRLAVSVDATVRTADGRTLRATTRGVARLRAARR</sequence>
<feature type="signal peptide" evidence="4">
    <location>
        <begin position="1"/>
        <end position="31"/>
    </location>
</feature>
<evidence type="ECO:0000256" key="2">
    <source>
        <dbReference type="PROSITE-ProRule" id="PRU00504"/>
    </source>
</evidence>
<evidence type="ECO:0000256" key="4">
    <source>
        <dbReference type="SAM" id="SignalP"/>
    </source>
</evidence>